<dbReference type="Proteomes" id="UP001176021">
    <property type="component" value="Unassembled WGS sequence"/>
</dbReference>
<evidence type="ECO:0000313" key="2">
    <source>
        <dbReference type="Proteomes" id="UP001176021"/>
    </source>
</evidence>
<dbReference type="EMBL" id="JAMJEV010000011">
    <property type="protein sequence ID" value="MDO0824047.1"/>
    <property type="molecule type" value="Genomic_DNA"/>
</dbReference>
<proteinExistence type="predicted"/>
<evidence type="ECO:0000313" key="1">
    <source>
        <dbReference type="EMBL" id="MDO0824047.1"/>
    </source>
</evidence>
<dbReference type="InterPro" id="IPR026989">
    <property type="entry name" value="TnpV"/>
</dbReference>
<name>A0ABT8QRV8_9FIRM</name>
<comment type="caution">
    <text evidence="1">The sequence shown here is derived from an EMBL/GenBank/DDBJ whole genome shotgun (WGS) entry which is preliminary data.</text>
</comment>
<dbReference type="Pfam" id="PF14198">
    <property type="entry name" value="TnpV"/>
    <property type="match status" value="1"/>
</dbReference>
<sequence>MNELAYSKKGDYLIPDLTIPEQDQPISKYGRMRKNYLEKHRPIVYNSLLIQGKLYPHLLEIDQTANRRLEKLMKDLLVKQPAPDKATAQMAWVGHMNSLKAQAEEMIFAELIYN</sequence>
<protein>
    <submittedName>
        <fullName evidence="1">TnpV protein</fullName>
    </submittedName>
</protein>
<reference evidence="1" key="1">
    <citation type="submission" date="2022-05" db="EMBL/GenBank/DDBJ databases">
        <title>Expanded diversity of anoxic marine methylotrophy in a Black Sea sulfate reducing microorganism.</title>
        <authorList>
            <person name="Fischer P.Q."/>
            <person name="Stams A.J.M."/>
            <person name="Villanueva L."/>
            <person name="Sousa D.Z."/>
        </authorList>
    </citation>
    <scope>NUCLEOTIDE SEQUENCE</scope>
    <source>
        <strain evidence="1">P130</strain>
    </source>
</reference>
<organism evidence="1 2">
    <name type="scientific">Desulfosporosinus nitroreducens</name>
    <dbReference type="NCBI Taxonomy" id="2018668"/>
    <lineage>
        <taxon>Bacteria</taxon>
        <taxon>Bacillati</taxon>
        <taxon>Bacillota</taxon>
        <taxon>Clostridia</taxon>
        <taxon>Eubacteriales</taxon>
        <taxon>Desulfitobacteriaceae</taxon>
        <taxon>Desulfosporosinus</taxon>
    </lineage>
</organism>
<accession>A0ABT8QRV8</accession>
<keyword evidence="2" id="KW-1185">Reference proteome</keyword>
<gene>
    <name evidence="1" type="ORF">M8H41_14490</name>
</gene>